<reference evidence="1 2" key="1">
    <citation type="journal article" date="2014" name="PLoS Negl. Trop. Dis.">
        <title>The Evolutionary History and Spatiotemporal Dynamics of the Fever, Thrombocytopenia and Leukocytopenia Syndrome Virus (FTLSV) in China.</title>
        <authorList>
            <person name="Huang X."/>
            <person name="Liu L."/>
            <person name="Du Y."/>
            <person name="Wu W."/>
            <person name="Wang H."/>
            <person name="Su J."/>
            <person name="Tang X."/>
            <person name="Liu Q."/>
            <person name="Yang Y."/>
            <person name="Jiang Y."/>
            <person name="Chen W."/>
            <person name="Xu B."/>
        </authorList>
    </citation>
    <scope>NUCLEOTIDE SEQUENCE [LARGE SCALE GENOMIC DNA]</scope>
    <source>
        <strain evidence="1">YPQ5</strain>
    </source>
</reference>
<name>A0A096XPQ4_9VIRU</name>
<protein>
    <submittedName>
        <fullName evidence="1">Nonstructural protein</fullName>
    </submittedName>
</protein>
<dbReference type="Proteomes" id="UP000145933">
    <property type="component" value="Genome"/>
</dbReference>
<sequence>MSLSKCSNVDLKSVAMNANTVRLEPSLGEYPTLRRDLVECSCSVLTLSMVKRMGKMTNTVWLFGNPKNPLHQLEPGLEQLLDMYYKDMRCYSQRELSALRWPSGKPSVWFLQAAHMFFSIKNSWAMETGRENWRGLFHRITKGRRYLFEGDMILDSLEAIEKRRLRLGLPDILITGLSPILDVALLQIESLARLRGMSLNHHLFTSSSLRKPLLDCWDFFIPIRKKRTDGSYSVLDEDDEPGVLQGYPYLMAHYLNRCPFHNLIRFDEELRTAALNTIWGRDWPAIGDPPKEV</sequence>
<dbReference type="EMBL" id="KF356520">
    <property type="protein sequence ID" value="AID68980.1"/>
    <property type="molecule type" value="Viral_cRNA"/>
</dbReference>
<organism evidence="1 2">
    <name type="scientific">FTLS virus</name>
    <dbReference type="NCBI Taxonomy" id="1437064"/>
    <lineage>
        <taxon>Viruses</taxon>
        <taxon>Riboviria</taxon>
        <taxon>Orthornavirae</taxon>
        <taxon>Negarnaviricota</taxon>
        <taxon>Polyploviricotina</taxon>
        <taxon>Bunyaviricetes</taxon>
        <taxon>Hareavirales</taxon>
        <taxon>Phenuiviridae</taxon>
        <taxon>Bandavirus</taxon>
        <taxon>Bandavirus dabieense</taxon>
    </lineage>
</organism>
<evidence type="ECO:0000313" key="2">
    <source>
        <dbReference type="Proteomes" id="UP000145933"/>
    </source>
</evidence>
<accession>A0A096XPQ4</accession>
<evidence type="ECO:0000313" key="1">
    <source>
        <dbReference type="EMBL" id="AID68980.1"/>
    </source>
</evidence>
<proteinExistence type="predicted"/>